<protein>
    <submittedName>
        <fullName evidence="5">Transcriptional regulator</fullName>
    </submittedName>
</protein>
<keyword evidence="2" id="KW-0238">DNA-binding</keyword>
<dbReference type="PANTHER" id="PTHR43132">
    <property type="entry name" value="ARSENICAL RESISTANCE OPERON REPRESSOR ARSR-RELATED"/>
    <property type="match status" value="1"/>
</dbReference>
<keyword evidence="6" id="KW-1185">Reference proteome</keyword>
<dbReference type="NCBIfam" id="NF033788">
    <property type="entry name" value="HTH_metalloreg"/>
    <property type="match status" value="1"/>
</dbReference>
<dbReference type="GO" id="GO:0003700">
    <property type="term" value="F:DNA-binding transcription factor activity"/>
    <property type="evidence" value="ECO:0007669"/>
    <property type="project" value="InterPro"/>
</dbReference>
<evidence type="ECO:0000256" key="1">
    <source>
        <dbReference type="ARBA" id="ARBA00023015"/>
    </source>
</evidence>
<comment type="caution">
    <text evidence="5">The sequence shown here is derived from an EMBL/GenBank/DDBJ whole genome shotgun (WGS) entry which is preliminary data.</text>
</comment>
<evidence type="ECO:0000256" key="3">
    <source>
        <dbReference type="ARBA" id="ARBA00023163"/>
    </source>
</evidence>
<keyword evidence="1" id="KW-0805">Transcription regulation</keyword>
<gene>
    <name evidence="5" type="ORF">CRI93_13525</name>
</gene>
<dbReference type="SUPFAM" id="SSF46785">
    <property type="entry name" value="Winged helix' DNA-binding domain"/>
    <property type="match status" value="1"/>
</dbReference>
<dbReference type="GO" id="GO:0003677">
    <property type="term" value="F:DNA binding"/>
    <property type="evidence" value="ECO:0007669"/>
    <property type="project" value="UniProtKB-KW"/>
</dbReference>
<dbReference type="OrthoDB" id="9794330at2"/>
<reference evidence="5 6" key="1">
    <citation type="submission" date="2017-10" db="EMBL/GenBank/DDBJ databases">
        <title>Draft genome of Longimonas halophila.</title>
        <authorList>
            <person name="Goh K.M."/>
            <person name="Shamsir M.S."/>
            <person name="Lim S.W."/>
        </authorList>
    </citation>
    <scope>NUCLEOTIDE SEQUENCE [LARGE SCALE GENOMIC DNA]</scope>
    <source>
        <strain evidence="5 6">KCTC 42399</strain>
    </source>
</reference>
<dbReference type="PRINTS" id="PR00778">
    <property type="entry name" value="HTHARSR"/>
</dbReference>
<evidence type="ECO:0000313" key="5">
    <source>
        <dbReference type="EMBL" id="PEN05226.1"/>
    </source>
</evidence>
<evidence type="ECO:0000259" key="4">
    <source>
        <dbReference type="PROSITE" id="PS50987"/>
    </source>
</evidence>
<dbReference type="Gene3D" id="1.10.10.10">
    <property type="entry name" value="Winged helix-like DNA-binding domain superfamily/Winged helix DNA-binding domain"/>
    <property type="match status" value="1"/>
</dbReference>
<dbReference type="CDD" id="cd00090">
    <property type="entry name" value="HTH_ARSR"/>
    <property type="match status" value="1"/>
</dbReference>
<dbReference type="Proteomes" id="UP000221024">
    <property type="component" value="Unassembled WGS sequence"/>
</dbReference>
<dbReference type="Pfam" id="PF01022">
    <property type="entry name" value="HTH_5"/>
    <property type="match status" value="1"/>
</dbReference>
<dbReference type="InterPro" id="IPR011991">
    <property type="entry name" value="ArsR-like_HTH"/>
</dbReference>
<proteinExistence type="predicted"/>
<keyword evidence="3" id="KW-0804">Transcription</keyword>
<evidence type="ECO:0000256" key="2">
    <source>
        <dbReference type="ARBA" id="ARBA00023125"/>
    </source>
</evidence>
<dbReference type="InterPro" id="IPR036390">
    <property type="entry name" value="WH_DNA-bd_sf"/>
</dbReference>
<name>A0A2H3P2E4_9BACT</name>
<organism evidence="5 6">
    <name type="scientific">Longimonas halophila</name>
    <dbReference type="NCBI Taxonomy" id="1469170"/>
    <lineage>
        <taxon>Bacteria</taxon>
        <taxon>Pseudomonadati</taxon>
        <taxon>Rhodothermota</taxon>
        <taxon>Rhodothermia</taxon>
        <taxon>Rhodothermales</taxon>
        <taxon>Salisaetaceae</taxon>
        <taxon>Longimonas</taxon>
    </lineage>
</organism>
<dbReference type="AlphaFoldDB" id="A0A2H3P2E4"/>
<dbReference type="InterPro" id="IPR051011">
    <property type="entry name" value="Metal_resp_trans_reg"/>
</dbReference>
<dbReference type="PANTHER" id="PTHR43132:SF6">
    <property type="entry name" value="HTH-TYPE TRANSCRIPTIONAL REPRESSOR CZRA"/>
    <property type="match status" value="1"/>
</dbReference>
<dbReference type="InterPro" id="IPR018334">
    <property type="entry name" value="ArsR_HTH"/>
</dbReference>
<feature type="domain" description="HTH arsR-type" evidence="4">
    <location>
        <begin position="29"/>
        <end position="125"/>
    </location>
</feature>
<dbReference type="InterPro" id="IPR001845">
    <property type="entry name" value="HTH_ArsR_DNA-bd_dom"/>
</dbReference>
<dbReference type="PROSITE" id="PS00846">
    <property type="entry name" value="HTH_ARSR_1"/>
    <property type="match status" value="1"/>
</dbReference>
<dbReference type="SMART" id="SM00418">
    <property type="entry name" value="HTH_ARSR"/>
    <property type="match status" value="1"/>
</dbReference>
<dbReference type="PROSITE" id="PS50987">
    <property type="entry name" value="HTH_ARSR_2"/>
    <property type="match status" value="1"/>
</dbReference>
<dbReference type="RefSeq" id="WP_098063176.1">
    <property type="nucleotide sequence ID" value="NZ_PDEP01000015.1"/>
</dbReference>
<dbReference type="EMBL" id="PDEP01000015">
    <property type="protein sequence ID" value="PEN05226.1"/>
    <property type="molecule type" value="Genomic_DNA"/>
</dbReference>
<evidence type="ECO:0000313" key="6">
    <source>
        <dbReference type="Proteomes" id="UP000221024"/>
    </source>
</evidence>
<sequence>MSRRDVNDQNCVQPDRTADLLAGLRTEAHANDQLVALAAYFDAASNETRLRMLYVLHRAGELCVCDLADIFEITQPSVSRHLKILREKALVEARRDAQTIYYSVCTDNAFARMLVEFFEQGDKAQVTLNLNPTDSAS</sequence>
<accession>A0A2H3P2E4</accession>
<dbReference type="InterPro" id="IPR036388">
    <property type="entry name" value="WH-like_DNA-bd_sf"/>
</dbReference>